<comment type="caution">
    <text evidence="2">The sequence shown here is derived from an EMBL/GenBank/DDBJ whole genome shotgun (WGS) entry which is preliminary data.</text>
</comment>
<reference evidence="2" key="1">
    <citation type="submission" date="2021-02" db="EMBL/GenBank/DDBJ databases">
        <authorList>
            <person name="Dougan E. K."/>
            <person name="Rhodes N."/>
            <person name="Thang M."/>
            <person name="Chan C."/>
        </authorList>
    </citation>
    <scope>NUCLEOTIDE SEQUENCE</scope>
</reference>
<protein>
    <submittedName>
        <fullName evidence="2">Uncharacterized protein</fullName>
    </submittedName>
</protein>
<dbReference type="OrthoDB" id="57792at2759"/>
<dbReference type="AlphaFoldDB" id="A0A813LAB4"/>
<keyword evidence="4" id="KW-1185">Reference proteome</keyword>
<accession>A0A813LAB4</accession>
<evidence type="ECO:0000313" key="4">
    <source>
        <dbReference type="Proteomes" id="UP000654075"/>
    </source>
</evidence>
<gene>
    <name evidence="1" type="ORF">PGLA1383_LOCUS8842</name>
    <name evidence="2" type="ORF">PGLA2088_LOCUS43811</name>
</gene>
<name>A0A813LAB4_POLGL</name>
<dbReference type="Proteomes" id="UP000626109">
    <property type="component" value="Unassembled WGS sequence"/>
</dbReference>
<dbReference type="Proteomes" id="UP000654075">
    <property type="component" value="Unassembled WGS sequence"/>
</dbReference>
<dbReference type="EMBL" id="CAJNNW010034938">
    <property type="protein sequence ID" value="CAE8724685.1"/>
    <property type="molecule type" value="Genomic_DNA"/>
</dbReference>
<organism evidence="2 3">
    <name type="scientific">Polarella glacialis</name>
    <name type="common">Dinoflagellate</name>
    <dbReference type="NCBI Taxonomy" id="89957"/>
    <lineage>
        <taxon>Eukaryota</taxon>
        <taxon>Sar</taxon>
        <taxon>Alveolata</taxon>
        <taxon>Dinophyceae</taxon>
        <taxon>Suessiales</taxon>
        <taxon>Suessiaceae</taxon>
        <taxon>Polarella</taxon>
    </lineage>
</organism>
<dbReference type="OMA" id="GVITYCK"/>
<proteinExistence type="predicted"/>
<evidence type="ECO:0000313" key="1">
    <source>
        <dbReference type="EMBL" id="CAE8590116.1"/>
    </source>
</evidence>
<evidence type="ECO:0000313" key="3">
    <source>
        <dbReference type="Proteomes" id="UP000626109"/>
    </source>
</evidence>
<sequence length="196" mass="20816">MHLGLGAPFTFLGDGRYPGDGGPALQRLWVWLRWREIKNCPGRYTTSERGVRTEDPEALLACGGTLLARPVGPDLHHPRPVNISLPGKDPIQIFRLPGGGGLLTYCKPDGTFVHTLNTESGLARKVDALGISVDELLRSEVSAGMAAEAAATAATAAALRACVEVLPYLVDSEKNASAYALILKFRRAAAGVPSET</sequence>
<dbReference type="EMBL" id="CAJNNV010004076">
    <property type="protein sequence ID" value="CAE8590116.1"/>
    <property type="molecule type" value="Genomic_DNA"/>
</dbReference>
<evidence type="ECO:0000313" key="2">
    <source>
        <dbReference type="EMBL" id="CAE8724685.1"/>
    </source>
</evidence>